<dbReference type="EMBL" id="VJZT01000034">
    <property type="protein sequence ID" value="TRX34911.1"/>
    <property type="molecule type" value="Genomic_DNA"/>
</dbReference>
<dbReference type="Proteomes" id="UP000316371">
    <property type="component" value="Unassembled WGS sequence"/>
</dbReference>
<keyword evidence="2" id="KW-1185">Reference proteome</keyword>
<dbReference type="RefSeq" id="WP_144257707.1">
    <property type="nucleotide sequence ID" value="NZ_VJZT01000034.1"/>
</dbReference>
<gene>
    <name evidence="1" type="ORF">FNW21_15750</name>
</gene>
<proteinExistence type="predicted"/>
<dbReference type="Gene3D" id="2.180.10.10">
    <property type="entry name" value="RHS repeat-associated core"/>
    <property type="match status" value="1"/>
</dbReference>
<comment type="caution">
    <text evidence="1">The sequence shown here is derived from an EMBL/GenBank/DDBJ whole genome shotgun (WGS) entry which is preliminary data.</text>
</comment>
<reference evidence="1 2" key="1">
    <citation type="submission" date="2019-07" db="EMBL/GenBank/DDBJ databases">
        <title>Novel species of Flavobacterium.</title>
        <authorList>
            <person name="Liu Q."/>
            <person name="Xin Y.-H."/>
        </authorList>
    </citation>
    <scope>NUCLEOTIDE SEQUENCE [LARGE SCALE GENOMIC DNA]</scope>
    <source>
        <strain evidence="1 2">LB1R34</strain>
    </source>
</reference>
<dbReference type="NCBIfam" id="TIGR03696">
    <property type="entry name" value="Rhs_assc_core"/>
    <property type="match status" value="1"/>
</dbReference>
<dbReference type="InterPro" id="IPR022385">
    <property type="entry name" value="Rhs_assc_core"/>
</dbReference>
<accession>A0A553DQ55</accession>
<sequence length="254" mass="26536">NYDPALGRWMNIDPLAEIYRRWSPYNYCVDNPLRFIDPDGMGAYDVTIGGSDKQLAFTELQKSVQGQLNLSMDTAGKVTYTAVQGATVGADAQQLTTAIDDHSINVNVDATNNKTTSNGSQFVGGAFGGNTVTPSTTTGGTATVNANQEINPTVLAASDAPYGKAGANTLHEVTEAYQGAKLSQASGVSSGDSNAAGSVYQAAHTAATPQAGPINARYYNQDGLVIFPVFQNTVPRGAVKVDYLVNGSTIQTSP</sequence>
<protein>
    <submittedName>
        <fullName evidence="1">Type IV secretion protein Rhs</fullName>
    </submittedName>
</protein>
<organism evidence="1 2">
    <name type="scientific">Flavobacterium restrictum</name>
    <dbReference type="NCBI Taxonomy" id="2594428"/>
    <lineage>
        <taxon>Bacteria</taxon>
        <taxon>Pseudomonadati</taxon>
        <taxon>Bacteroidota</taxon>
        <taxon>Flavobacteriia</taxon>
        <taxon>Flavobacteriales</taxon>
        <taxon>Flavobacteriaceae</taxon>
        <taxon>Flavobacterium</taxon>
    </lineage>
</organism>
<evidence type="ECO:0000313" key="2">
    <source>
        <dbReference type="Proteomes" id="UP000316371"/>
    </source>
</evidence>
<name>A0A553DQ55_9FLAO</name>
<evidence type="ECO:0000313" key="1">
    <source>
        <dbReference type="EMBL" id="TRX34911.1"/>
    </source>
</evidence>
<feature type="non-terminal residue" evidence="1">
    <location>
        <position position="1"/>
    </location>
</feature>
<dbReference type="AlphaFoldDB" id="A0A553DQ55"/>
<dbReference type="OrthoDB" id="878730at2"/>